<dbReference type="EMBL" id="BNAW01000075">
    <property type="protein sequence ID" value="GHG48783.1"/>
    <property type="molecule type" value="Genomic_DNA"/>
</dbReference>
<dbReference type="Gene3D" id="1.10.1660.10">
    <property type="match status" value="1"/>
</dbReference>
<keyword evidence="1" id="KW-0238">DNA-binding</keyword>
<dbReference type="InterPro" id="IPR009061">
    <property type="entry name" value="DNA-bd_dom_put_sf"/>
</dbReference>
<dbReference type="SMART" id="SM00422">
    <property type="entry name" value="HTH_MERR"/>
    <property type="match status" value="1"/>
</dbReference>
<proteinExistence type="predicted"/>
<sequence length="134" mass="14668">MPATLGIHIGVKVNLAGVNMRIGELAERTGVSTRLLRYYGEQGLLTPSRDANGYRSFDEDDLVRVRQIRRLLAAGLTTEVIASALQCARGEEARLDLCPELAGVLHRELAAMDDRIGALQRHRAVLAGYLSADR</sequence>
<reference evidence="4" key="1">
    <citation type="journal article" date="2019" name="Int. J. Syst. Evol. Microbiol.">
        <title>The Global Catalogue of Microorganisms (GCM) 10K type strain sequencing project: providing services to taxonomists for standard genome sequencing and annotation.</title>
        <authorList>
            <consortium name="The Broad Institute Genomics Platform"/>
            <consortium name="The Broad Institute Genome Sequencing Center for Infectious Disease"/>
            <person name="Wu L."/>
            <person name="Ma J."/>
        </authorList>
    </citation>
    <scope>NUCLEOTIDE SEQUENCE [LARGE SCALE GENOMIC DNA]</scope>
    <source>
        <strain evidence="4">CGMCC 4.7680</strain>
    </source>
</reference>
<dbReference type="Pfam" id="PF13411">
    <property type="entry name" value="MerR_1"/>
    <property type="match status" value="1"/>
</dbReference>
<evidence type="ECO:0000313" key="4">
    <source>
        <dbReference type="Proteomes" id="UP000649955"/>
    </source>
</evidence>
<dbReference type="SUPFAM" id="SSF46955">
    <property type="entry name" value="Putative DNA-binding domain"/>
    <property type="match status" value="1"/>
</dbReference>
<dbReference type="PANTHER" id="PTHR30204:SF93">
    <property type="entry name" value="HTH MERR-TYPE DOMAIN-CONTAINING PROTEIN"/>
    <property type="match status" value="1"/>
</dbReference>
<accession>A0ABQ3KS58</accession>
<dbReference type="InterPro" id="IPR047057">
    <property type="entry name" value="MerR_fam"/>
</dbReference>
<organism evidence="3 4">
    <name type="scientific">Amycolatopsis bullii</name>
    <dbReference type="NCBI Taxonomy" id="941987"/>
    <lineage>
        <taxon>Bacteria</taxon>
        <taxon>Bacillati</taxon>
        <taxon>Actinomycetota</taxon>
        <taxon>Actinomycetes</taxon>
        <taxon>Pseudonocardiales</taxon>
        <taxon>Pseudonocardiaceae</taxon>
        <taxon>Amycolatopsis</taxon>
    </lineage>
</organism>
<name>A0ABQ3KS58_9PSEU</name>
<keyword evidence="4" id="KW-1185">Reference proteome</keyword>
<protein>
    <submittedName>
        <fullName evidence="3">MerR family transcriptional regulator</fullName>
    </submittedName>
</protein>
<dbReference type="PROSITE" id="PS50937">
    <property type="entry name" value="HTH_MERR_2"/>
    <property type="match status" value="1"/>
</dbReference>
<feature type="domain" description="HTH merR-type" evidence="2">
    <location>
        <begin position="19"/>
        <end position="87"/>
    </location>
</feature>
<dbReference type="PRINTS" id="PR00040">
    <property type="entry name" value="HTHMERR"/>
</dbReference>
<dbReference type="CDD" id="cd01282">
    <property type="entry name" value="HTH_MerR-like_sg3"/>
    <property type="match status" value="1"/>
</dbReference>
<dbReference type="PANTHER" id="PTHR30204">
    <property type="entry name" value="REDOX-CYCLING DRUG-SENSING TRANSCRIPTIONAL ACTIVATOR SOXR"/>
    <property type="match status" value="1"/>
</dbReference>
<dbReference type="Proteomes" id="UP000649955">
    <property type="component" value="Unassembled WGS sequence"/>
</dbReference>
<dbReference type="InterPro" id="IPR000551">
    <property type="entry name" value="MerR-type_HTH_dom"/>
</dbReference>
<evidence type="ECO:0000313" key="3">
    <source>
        <dbReference type="EMBL" id="GHG48783.1"/>
    </source>
</evidence>
<evidence type="ECO:0000259" key="2">
    <source>
        <dbReference type="PROSITE" id="PS50937"/>
    </source>
</evidence>
<gene>
    <name evidence="3" type="ORF">GCM10017567_84220</name>
</gene>
<evidence type="ECO:0000256" key="1">
    <source>
        <dbReference type="ARBA" id="ARBA00023125"/>
    </source>
</evidence>
<comment type="caution">
    <text evidence="3">The sequence shown here is derived from an EMBL/GenBank/DDBJ whole genome shotgun (WGS) entry which is preliminary data.</text>
</comment>